<dbReference type="OrthoDB" id="514981at2759"/>
<sequence>MTDTQTQQQPAGGAGACASTCGDSSGLCTGLQPPAAPPAPRPAQEQQEAAAQEQAAAPERQEAPPPVQQTAAAGDSEGSGNEAGEEGLNAELGAWLSGRLQRMQPGAELDEGSVRVLGALLDTIATRVLDEAQRVNAASACETAAGNGSAAAAQQQQQQQQQQQKRSTLTSLDIHKALKRVLPGEPSDGRLRPYLPAEVKQAWHLDKQSLKGIKKQKAAGPATAGTAPDGCKENAAAAAAHQQLQQ</sequence>
<dbReference type="AlphaFoldDB" id="A0A2P6VHE8"/>
<feature type="compositionally biased region" description="Low complexity" evidence="1">
    <location>
        <begin position="71"/>
        <end position="90"/>
    </location>
</feature>
<evidence type="ECO:0000313" key="3">
    <source>
        <dbReference type="Proteomes" id="UP000239649"/>
    </source>
</evidence>
<feature type="compositionally biased region" description="Low complexity" evidence="1">
    <location>
        <begin position="150"/>
        <end position="164"/>
    </location>
</feature>
<feature type="compositionally biased region" description="Low complexity" evidence="1">
    <location>
        <begin position="218"/>
        <end position="228"/>
    </location>
</feature>
<accession>A0A2P6VHE8</accession>
<gene>
    <name evidence="2" type="ORF">C2E20_3546</name>
</gene>
<reference evidence="2 3" key="1">
    <citation type="journal article" date="2018" name="Plant J.">
        <title>Genome sequences of Chlorella sorokiniana UTEX 1602 and Micractinium conductrix SAG 241.80: implications to maltose excretion by a green alga.</title>
        <authorList>
            <person name="Arriola M.B."/>
            <person name="Velmurugan N."/>
            <person name="Zhang Y."/>
            <person name="Plunkett M.H."/>
            <person name="Hondzo H."/>
            <person name="Barney B.M."/>
        </authorList>
    </citation>
    <scope>NUCLEOTIDE SEQUENCE [LARGE SCALE GENOMIC DNA]</scope>
    <source>
        <strain evidence="2 3">SAG 241.80</strain>
    </source>
</reference>
<evidence type="ECO:0000256" key="1">
    <source>
        <dbReference type="SAM" id="MobiDB-lite"/>
    </source>
</evidence>
<name>A0A2P6VHE8_9CHLO</name>
<feature type="region of interest" description="Disordered" evidence="1">
    <location>
        <begin position="1"/>
        <end position="90"/>
    </location>
</feature>
<feature type="compositionally biased region" description="Low complexity" evidence="1">
    <location>
        <begin position="1"/>
        <end position="26"/>
    </location>
</feature>
<feature type="region of interest" description="Disordered" evidence="1">
    <location>
        <begin position="210"/>
        <end position="246"/>
    </location>
</feature>
<feature type="region of interest" description="Disordered" evidence="1">
    <location>
        <begin position="142"/>
        <end position="170"/>
    </location>
</feature>
<keyword evidence="3" id="KW-1185">Reference proteome</keyword>
<feature type="compositionally biased region" description="Low complexity" evidence="1">
    <location>
        <begin position="42"/>
        <end position="58"/>
    </location>
</feature>
<comment type="caution">
    <text evidence="2">The sequence shown here is derived from an EMBL/GenBank/DDBJ whole genome shotgun (WGS) entry which is preliminary data.</text>
</comment>
<protein>
    <submittedName>
        <fullName evidence="2">Uncharacterized protein</fullName>
    </submittedName>
</protein>
<evidence type="ECO:0000313" key="2">
    <source>
        <dbReference type="EMBL" id="PSC73505.1"/>
    </source>
</evidence>
<proteinExistence type="predicted"/>
<organism evidence="2 3">
    <name type="scientific">Micractinium conductrix</name>
    <dbReference type="NCBI Taxonomy" id="554055"/>
    <lineage>
        <taxon>Eukaryota</taxon>
        <taxon>Viridiplantae</taxon>
        <taxon>Chlorophyta</taxon>
        <taxon>core chlorophytes</taxon>
        <taxon>Trebouxiophyceae</taxon>
        <taxon>Chlorellales</taxon>
        <taxon>Chlorellaceae</taxon>
        <taxon>Chlorella clade</taxon>
        <taxon>Micractinium</taxon>
    </lineage>
</organism>
<dbReference type="EMBL" id="LHPF02000007">
    <property type="protein sequence ID" value="PSC73505.1"/>
    <property type="molecule type" value="Genomic_DNA"/>
</dbReference>
<dbReference type="Proteomes" id="UP000239649">
    <property type="component" value="Unassembled WGS sequence"/>
</dbReference>